<dbReference type="EMBL" id="CADCVQ010000054">
    <property type="protein sequence ID" value="CAA9485308.1"/>
    <property type="molecule type" value="Genomic_DNA"/>
</dbReference>
<feature type="compositionally biased region" description="Basic residues" evidence="1">
    <location>
        <begin position="123"/>
        <end position="133"/>
    </location>
</feature>
<accession>A0A6J4S5F5</accession>
<protein>
    <submittedName>
        <fullName evidence="2">Uncharacterized protein</fullName>
    </submittedName>
</protein>
<feature type="region of interest" description="Disordered" evidence="1">
    <location>
        <begin position="117"/>
        <end position="300"/>
    </location>
</feature>
<evidence type="ECO:0000256" key="1">
    <source>
        <dbReference type="SAM" id="MobiDB-lite"/>
    </source>
</evidence>
<sequence>GAREPGRSSAAARRAPPLRRCRRRPLARRRGGQRAAARARARLAAALVVLATDDPGAGADASCSGARPARLRLVRCTAGQLCEVDVRRRPARAARCRGRRSRAADRPRLGRVRVVSARARAPAARRRPRRAGHRAAVVTSLAAQAASPRPPVAGVLPAAARDAGPRRRGAGARPGARAHRDPDGQRAGGELDRRGDRHLRVGAAAAGARSRERGLLPDVPHPRTAGHRVARGPLARARRPDPARDGRGEPAASRPGPAAPARGARRGHSPRGPLPARGGARSGAPAGGRVARPAAAPRRL</sequence>
<reference evidence="2" key="1">
    <citation type="submission" date="2020-02" db="EMBL/GenBank/DDBJ databases">
        <authorList>
            <person name="Meier V. D."/>
        </authorList>
    </citation>
    <scope>NUCLEOTIDE SEQUENCE</scope>
    <source>
        <strain evidence="2">AVDCRST_MAG67</strain>
    </source>
</reference>
<organism evidence="2">
    <name type="scientific">uncultured Solirubrobacteraceae bacterium</name>
    <dbReference type="NCBI Taxonomy" id="1162706"/>
    <lineage>
        <taxon>Bacteria</taxon>
        <taxon>Bacillati</taxon>
        <taxon>Actinomycetota</taxon>
        <taxon>Thermoleophilia</taxon>
        <taxon>Solirubrobacterales</taxon>
        <taxon>Solirubrobacteraceae</taxon>
        <taxon>environmental samples</taxon>
    </lineage>
</organism>
<dbReference type="AlphaFoldDB" id="A0A6J4S5F5"/>
<gene>
    <name evidence="2" type="ORF">AVDCRST_MAG67-2075</name>
</gene>
<proteinExistence type="predicted"/>
<feature type="compositionally biased region" description="Basic and acidic residues" evidence="1">
    <location>
        <begin position="238"/>
        <end position="248"/>
    </location>
</feature>
<feature type="compositionally biased region" description="Low complexity" evidence="1">
    <location>
        <begin position="134"/>
        <end position="147"/>
    </location>
</feature>
<feature type="compositionally biased region" description="Low complexity" evidence="1">
    <location>
        <begin position="249"/>
        <end position="262"/>
    </location>
</feature>
<feature type="compositionally biased region" description="Basic residues" evidence="1">
    <location>
        <begin position="16"/>
        <end position="35"/>
    </location>
</feature>
<feature type="compositionally biased region" description="Low complexity" evidence="1">
    <location>
        <begin position="270"/>
        <end position="300"/>
    </location>
</feature>
<name>A0A6J4S5F5_9ACTN</name>
<feature type="non-terminal residue" evidence="2">
    <location>
        <position position="1"/>
    </location>
</feature>
<evidence type="ECO:0000313" key="2">
    <source>
        <dbReference type="EMBL" id="CAA9485308.1"/>
    </source>
</evidence>
<feature type="compositionally biased region" description="Basic and acidic residues" evidence="1">
    <location>
        <begin position="178"/>
        <end position="199"/>
    </location>
</feature>
<feature type="non-terminal residue" evidence="2">
    <location>
        <position position="300"/>
    </location>
</feature>
<feature type="region of interest" description="Disordered" evidence="1">
    <location>
        <begin position="1"/>
        <end position="35"/>
    </location>
</feature>